<reference evidence="1 2" key="1">
    <citation type="submission" date="2023-05" db="EMBL/GenBank/DDBJ databases">
        <title>Draft genome of Paenibacillus sp. CCS26.</title>
        <authorList>
            <person name="Akita H."/>
            <person name="Shinto Y."/>
            <person name="Kimura Z."/>
        </authorList>
    </citation>
    <scope>NUCLEOTIDE SEQUENCE [LARGE SCALE GENOMIC DNA]</scope>
    <source>
        <strain evidence="1 2">CCS26</strain>
    </source>
</reference>
<sequence length="46" mass="5585">MKVWQLIEQLKKMPQHADVRTDDGKYLYDPSHVEQDSREYVIIRPK</sequence>
<organism evidence="1 2">
    <name type="scientific">Paenibacillus glycanilyticus</name>
    <dbReference type="NCBI Taxonomy" id="126569"/>
    <lineage>
        <taxon>Bacteria</taxon>
        <taxon>Bacillati</taxon>
        <taxon>Bacillota</taxon>
        <taxon>Bacilli</taxon>
        <taxon>Bacillales</taxon>
        <taxon>Paenibacillaceae</taxon>
        <taxon>Paenibacillus</taxon>
    </lineage>
</organism>
<dbReference type="Proteomes" id="UP001285921">
    <property type="component" value="Unassembled WGS sequence"/>
</dbReference>
<name>A0ABQ6NR02_9BACL</name>
<evidence type="ECO:0000313" key="2">
    <source>
        <dbReference type="Proteomes" id="UP001285921"/>
    </source>
</evidence>
<protein>
    <submittedName>
        <fullName evidence="1">Uncharacterized protein</fullName>
    </submittedName>
</protein>
<dbReference type="EMBL" id="BTCL01000020">
    <property type="protein sequence ID" value="GMK47518.1"/>
    <property type="molecule type" value="Genomic_DNA"/>
</dbReference>
<keyword evidence="2" id="KW-1185">Reference proteome</keyword>
<gene>
    <name evidence="1" type="ORF">PghCCS26_46480</name>
</gene>
<proteinExistence type="predicted"/>
<evidence type="ECO:0000313" key="1">
    <source>
        <dbReference type="EMBL" id="GMK47518.1"/>
    </source>
</evidence>
<accession>A0ABQ6NR02</accession>
<comment type="caution">
    <text evidence="1">The sequence shown here is derived from an EMBL/GenBank/DDBJ whole genome shotgun (WGS) entry which is preliminary data.</text>
</comment>